<protein>
    <submittedName>
        <fullName evidence="2">AIG2-like family protein</fullName>
    </submittedName>
</protein>
<dbReference type="eggNOG" id="COG2105">
    <property type="taxonomic scope" value="Bacteria"/>
</dbReference>
<dbReference type="AlphaFoldDB" id="A0A0W0YCG4"/>
<accession>A0A0W0YCG4</accession>
<name>A0A0W0YCG4_9GAMM</name>
<dbReference type="RefSeq" id="WP_027269829.1">
    <property type="nucleotide sequence ID" value="NZ_CAAAJE010000004.1"/>
</dbReference>
<gene>
    <name evidence="2" type="ORF">Lsai_3221</name>
</gene>
<proteinExistence type="predicted"/>
<comment type="caution">
    <text evidence="2">The sequence shown here is derived from an EMBL/GenBank/DDBJ whole genome shotgun (WGS) entry which is preliminary data.</text>
</comment>
<dbReference type="InterPro" id="IPR009288">
    <property type="entry name" value="AIG2-like_dom"/>
</dbReference>
<dbReference type="STRING" id="28087.Lsai_3221"/>
<dbReference type="Pfam" id="PF06094">
    <property type="entry name" value="GGACT"/>
    <property type="match status" value="1"/>
</dbReference>
<dbReference type="SUPFAM" id="SSF110857">
    <property type="entry name" value="Gamma-glutamyl cyclotransferase-like"/>
    <property type="match status" value="1"/>
</dbReference>
<dbReference type="OrthoDB" id="9798388at2"/>
<reference evidence="2 3" key="1">
    <citation type="submission" date="2015-11" db="EMBL/GenBank/DDBJ databases">
        <title>Genomic analysis of 38 Legionella species identifies large and diverse effector repertoires.</title>
        <authorList>
            <person name="Burstein D."/>
            <person name="Amaro F."/>
            <person name="Zusman T."/>
            <person name="Lifshitz Z."/>
            <person name="Cohen O."/>
            <person name="Gilbert J.A."/>
            <person name="Pupko T."/>
            <person name="Shuman H.A."/>
            <person name="Segal G."/>
        </authorList>
    </citation>
    <scope>NUCLEOTIDE SEQUENCE [LARGE SCALE GENOMIC DNA]</scope>
    <source>
        <strain evidence="2 3">Mt.St.Helens-4</strain>
    </source>
</reference>
<dbReference type="CDD" id="cd06661">
    <property type="entry name" value="GGCT_like"/>
    <property type="match status" value="1"/>
</dbReference>
<dbReference type="InterPro" id="IPR013024">
    <property type="entry name" value="GGCT-like"/>
</dbReference>
<evidence type="ECO:0000259" key="1">
    <source>
        <dbReference type="Pfam" id="PF06094"/>
    </source>
</evidence>
<dbReference type="InterPro" id="IPR036568">
    <property type="entry name" value="GGCT-like_sf"/>
</dbReference>
<dbReference type="Gene3D" id="3.10.490.10">
    <property type="entry name" value="Gamma-glutamyl cyclotransferase-like"/>
    <property type="match status" value="1"/>
</dbReference>
<dbReference type="PATRIC" id="fig|28087.4.peg.3460"/>
<dbReference type="Proteomes" id="UP000054621">
    <property type="component" value="Unassembled WGS sequence"/>
</dbReference>
<organism evidence="2 3">
    <name type="scientific">Legionella sainthelensi</name>
    <dbReference type="NCBI Taxonomy" id="28087"/>
    <lineage>
        <taxon>Bacteria</taxon>
        <taxon>Pseudomonadati</taxon>
        <taxon>Pseudomonadota</taxon>
        <taxon>Gammaproteobacteria</taxon>
        <taxon>Legionellales</taxon>
        <taxon>Legionellaceae</taxon>
        <taxon>Legionella</taxon>
    </lineage>
</organism>
<evidence type="ECO:0000313" key="2">
    <source>
        <dbReference type="EMBL" id="KTD54399.1"/>
    </source>
</evidence>
<sequence length="115" mass="12810">MHTEKLFSYGTLCYEAVQLNNFGRKLYGVEDCLPGFGLSKIKIKEASVIATSGEDEHPVISFTGRSTDSVGGLVFDVSKEELERADAYEVEDYKRIQVKLASGILAWVYVHVESK</sequence>
<dbReference type="EMBL" id="LNYV01000037">
    <property type="protein sequence ID" value="KTD54399.1"/>
    <property type="molecule type" value="Genomic_DNA"/>
</dbReference>
<evidence type="ECO:0000313" key="3">
    <source>
        <dbReference type="Proteomes" id="UP000054621"/>
    </source>
</evidence>
<feature type="domain" description="Gamma-glutamylcyclotransferase AIG2-like" evidence="1">
    <location>
        <begin position="6"/>
        <end position="111"/>
    </location>
</feature>